<dbReference type="AlphaFoldDB" id="A0A6B0THP3"/>
<protein>
    <recommendedName>
        <fullName evidence="3">Actin-like ATPase involved in cell morphogenesis</fullName>
    </recommendedName>
</protein>
<evidence type="ECO:0008006" key="3">
    <source>
        <dbReference type="Google" id="ProtNLM"/>
    </source>
</evidence>
<reference evidence="1 2" key="1">
    <citation type="submission" date="2019-12" db="EMBL/GenBank/DDBJ databases">
        <title>Isolation and characterization of three novel carbon monoxide-oxidizing members of Halobacteria from salione crusts and soils.</title>
        <authorList>
            <person name="Myers M.R."/>
            <person name="King G.M."/>
        </authorList>
    </citation>
    <scope>NUCLEOTIDE SEQUENCE [LARGE SCALE GENOMIC DNA]</scope>
    <source>
        <strain evidence="1 2">WSH3</strain>
    </source>
</reference>
<accession>A0A6B0THP3</accession>
<proteinExistence type="predicted"/>
<gene>
    <name evidence="1" type="ORF">GRX03_13975</name>
</gene>
<evidence type="ECO:0000313" key="1">
    <source>
        <dbReference type="EMBL" id="MXR52709.1"/>
    </source>
</evidence>
<dbReference type="InterPro" id="IPR043129">
    <property type="entry name" value="ATPase_NBD"/>
</dbReference>
<dbReference type="InterPro" id="IPR057331">
    <property type="entry name" value="Salactin"/>
</dbReference>
<organism evidence="1 2">
    <name type="scientific">Halovenus carboxidivorans</name>
    <dbReference type="NCBI Taxonomy" id="2692199"/>
    <lineage>
        <taxon>Archaea</taxon>
        <taxon>Methanobacteriati</taxon>
        <taxon>Methanobacteriota</taxon>
        <taxon>Stenosarchaea group</taxon>
        <taxon>Halobacteria</taxon>
        <taxon>Halobacteriales</taxon>
        <taxon>Haloarculaceae</taxon>
        <taxon>Halovenus</taxon>
    </lineage>
</organism>
<dbReference type="EMBL" id="WUUT01000005">
    <property type="protein sequence ID" value="MXR52709.1"/>
    <property type="molecule type" value="Genomic_DNA"/>
</dbReference>
<keyword evidence="2" id="KW-1185">Reference proteome</keyword>
<dbReference type="RefSeq" id="WP_159764823.1">
    <property type="nucleotide sequence ID" value="NZ_WUUT01000005.1"/>
</dbReference>
<dbReference type="Gene3D" id="3.30.420.40">
    <property type="match status" value="1"/>
</dbReference>
<sequence>MYRGADHGSDDAVTDGGSPVPVGVKIGSTRTVIAFPAPDGSGVQVVQTLTCLAEYENPITGETKYAYGDDAAAEYPESVEFPLRSGLPDAGRQTELTSQFFDAVVASHDVPEHSAVVYVTPMSDDEAGQANLRRVIEQSPIGQVGIERYPEMLCGAIPALGEGLEAIEQVFAAMNLGATHVEAAAFRRGEQIAPYRSGRTTGNEVDRKIISNVENETQSRVHIDINTAREYKEQHADFESFEPVTDVIQQPGGGRHEFTIERSIMDPVEEYLDGVVDIFAGEFLPALSSQYHRVHRLALDQPIVLTGGMACIPGLVAEFQRRVRSVVDEDLTVTAPQRPDIAATLGAHRIATRFVG</sequence>
<name>A0A6B0THP3_9EURY</name>
<dbReference type="SUPFAM" id="SSF53067">
    <property type="entry name" value="Actin-like ATPase domain"/>
    <property type="match status" value="1"/>
</dbReference>
<dbReference type="OrthoDB" id="301490at2157"/>
<dbReference type="Proteomes" id="UP000466535">
    <property type="component" value="Unassembled WGS sequence"/>
</dbReference>
<dbReference type="Pfam" id="PF25229">
    <property type="entry name" value="Salactin"/>
    <property type="match status" value="1"/>
</dbReference>
<comment type="caution">
    <text evidence="1">The sequence shown here is derived from an EMBL/GenBank/DDBJ whole genome shotgun (WGS) entry which is preliminary data.</text>
</comment>
<evidence type="ECO:0000313" key="2">
    <source>
        <dbReference type="Proteomes" id="UP000466535"/>
    </source>
</evidence>